<name>A0A7R7EJF5_9FIRM</name>
<sequence>MNKKVRKIYVTILIIILLGIVLFQMFQGMIDDIVMNIRNLSLLGVTLILISAILYQMLDGVIVAFLLRKYKKDFTFSEGIQAVLQGCFYRVITFGSGTQAGQIYFLYGKGIQPSESMSAMTLAYALQKIGVFLYITICFVWNYSFFSSRFHSYMKYIDIGYIINLIVVVLLILLVVSKRFHGFLIGILQSLSRKYGKSDKNRERFEKIESQIQSLSIDSKVILKDRMLLIQIIVLELIKLTSWYIIPYITFVIGSGIHTSLSIFQLIALTAFMNVLLGVIPAPSGIMSTELVFTALFSVFVGKVRAGAAMIIYRTATYIFPSLMGIFTWIFIRKRNKELNPQTSQK</sequence>
<evidence type="ECO:0000256" key="2">
    <source>
        <dbReference type="ARBA" id="ARBA00022475"/>
    </source>
</evidence>
<organism evidence="7 8">
    <name type="scientific">Anaeromicropila herbilytica</name>
    <dbReference type="NCBI Taxonomy" id="2785025"/>
    <lineage>
        <taxon>Bacteria</taxon>
        <taxon>Bacillati</taxon>
        <taxon>Bacillota</taxon>
        <taxon>Clostridia</taxon>
        <taxon>Lachnospirales</taxon>
        <taxon>Lachnospiraceae</taxon>
        <taxon>Anaeromicropila</taxon>
    </lineage>
</organism>
<dbReference type="RefSeq" id="WP_271715162.1">
    <property type="nucleotide sequence ID" value="NZ_AP024169.1"/>
</dbReference>
<comment type="similarity">
    <text evidence="6">Belongs to the LPG synthase family.</text>
</comment>
<keyword evidence="4 6" id="KW-1133">Transmembrane helix</keyword>
<evidence type="ECO:0000256" key="5">
    <source>
        <dbReference type="ARBA" id="ARBA00023136"/>
    </source>
</evidence>
<dbReference type="Pfam" id="PF03706">
    <property type="entry name" value="LPG_synthase_TM"/>
    <property type="match status" value="1"/>
</dbReference>
<dbReference type="EC" id="2.3.2.3" evidence="6"/>
<dbReference type="GO" id="GO:0050071">
    <property type="term" value="F:phosphatidylglycerol lysyltransferase activity"/>
    <property type="evidence" value="ECO:0007669"/>
    <property type="project" value="UniProtKB-EC"/>
</dbReference>
<dbReference type="GO" id="GO:0046677">
    <property type="term" value="P:response to antibiotic"/>
    <property type="evidence" value="ECO:0007669"/>
    <property type="project" value="UniProtKB-KW"/>
</dbReference>
<keyword evidence="2" id="KW-1003">Cell membrane</keyword>
<evidence type="ECO:0000256" key="6">
    <source>
        <dbReference type="RuleBase" id="RU363042"/>
    </source>
</evidence>
<dbReference type="EMBL" id="AP024169">
    <property type="protein sequence ID" value="BCN29907.1"/>
    <property type="molecule type" value="Genomic_DNA"/>
</dbReference>
<dbReference type="AlphaFoldDB" id="A0A7R7EJF5"/>
<dbReference type="KEGG" id="ahb:bsdtb5_12020"/>
<keyword evidence="6" id="KW-0443">Lipid metabolism</keyword>
<dbReference type="GO" id="GO:0005886">
    <property type="term" value="C:plasma membrane"/>
    <property type="evidence" value="ECO:0007669"/>
    <property type="project" value="UniProtKB-SubCell"/>
</dbReference>
<evidence type="ECO:0000256" key="3">
    <source>
        <dbReference type="ARBA" id="ARBA00022692"/>
    </source>
</evidence>
<gene>
    <name evidence="7" type="primary">mprF_2</name>
    <name evidence="6" type="synonym">mprF</name>
    <name evidence="7" type="ORF">bsdtb5_12020</name>
</gene>
<feature type="transmembrane region" description="Helical" evidence="6">
    <location>
        <begin position="156"/>
        <end position="176"/>
    </location>
</feature>
<comment type="catalytic activity">
    <reaction evidence="6">
        <text>L-lysyl-tRNA(Lys) + a 1,2-diacyl-sn-glycero-3-phospho-(1'-sn-glycerol) = a 1,2-diacyl-sn-glycero-3-phospho-1'-(3'-O-L-lysyl)-sn-glycerol + tRNA(Lys)</text>
        <dbReference type="Rhea" id="RHEA:10668"/>
        <dbReference type="Rhea" id="RHEA-COMP:9696"/>
        <dbReference type="Rhea" id="RHEA-COMP:9697"/>
        <dbReference type="ChEBI" id="CHEBI:64716"/>
        <dbReference type="ChEBI" id="CHEBI:75792"/>
        <dbReference type="ChEBI" id="CHEBI:78442"/>
        <dbReference type="ChEBI" id="CHEBI:78529"/>
        <dbReference type="EC" id="2.3.2.3"/>
    </reaction>
</comment>
<feature type="transmembrane region" description="Helical" evidence="6">
    <location>
        <begin position="122"/>
        <end position="144"/>
    </location>
</feature>
<reference evidence="7 8" key="1">
    <citation type="submission" date="2020-11" db="EMBL/GenBank/DDBJ databases">
        <title>Draft genome sequencing of a Lachnospiraceae strain isolated from anoxic soil subjected to BSD treatment.</title>
        <authorList>
            <person name="Uek A."/>
            <person name="Tonouchi A."/>
        </authorList>
    </citation>
    <scope>NUCLEOTIDE SEQUENCE [LARGE SCALE GENOMIC DNA]</scope>
    <source>
        <strain evidence="7 8">TB5</strain>
    </source>
</reference>
<comment type="function">
    <text evidence="6">Catalyzes the transfer of a lysyl group from L-lysyl-tRNA(Lys) to membrane-bound phosphatidylglycerol (PG), which produces lysylphosphatidylglycerol (LPG), a major component of the bacterial membrane with a positive net charge. LPG synthesis contributes to bacterial virulence as it is involved in the resistance mechanism against cationic antimicrobial peptides (CAMP) produces by the host's immune system (defensins, cathelicidins) and by the competing microorganisms.</text>
</comment>
<evidence type="ECO:0000256" key="1">
    <source>
        <dbReference type="ARBA" id="ARBA00004651"/>
    </source>
</evidence>
<accession>A0A7R7EJF5</accession>
<dbReference type="PANTHER" id="PTHR37693:SF1">
    <property type="entry name" value="INTEGRAL MEMBRANE PROTEIN"/>
    <property type="match status" value="1"/>
</dbReference>
<keyword evidence="3 6" id="KW-0812">Transmembrane</keyword>
<keyword evidence="6 7" id="KW-0808">Transferase</keyword>
<keyword evidence="8" id="KW-1185">Reference proteome</keyword>
<dbReference type="Proteomes" id="UP000595897">
    <property type="component" value="Chromosome"/>
</dbReference>
<protein>
    <recommendedName>
        <fullName evidence="6">Phosphatidylglycerol lysyltransferase</fullName>
        <ecNumber evidence="6">2.3.2.3</ecNumber>
    </recommendedName>
    <alternativeName>
        <fullName evidence="6">Lysylphosphatidylglycerol synthase</fullName>
    </alternativeName>
</protein>
<dbReference type="GO" id="GO:0006629">
    <property type="term" value="P:lipid metabolic process"/>
    <property type="evidence" value="ECO:0007669"/>
    <property type="project" value="UniProtKB-KW"/>
</dbReference>
<proteinExistence type="inferred from homology"/>
<dbReference type="PANTHER" id="PTHR37693">
    <property type="entry name" value="PHOSPHATIDYLGLYCEROL LYSYLTRANSFERASE"/>
    <property type="match status" value="1"/>
</dbReference>
<evidence type="ECO:0000313" key="8">
    <source>
        <dbReference type="Proteomes" id="UP000595897"/>
    </source>
</evidence>
<keyword evidence="5 6" id="KW-0472">Membrane</keyword>
<evidence type="ECO:0000256" key="4">
    <source>
        <dbReference type="ARBA" id="ARBA00022989"/>
    </source>
</evidence>
<feature type="transmembrane region" description="Helical" evidence="6">
    <location>
        <begin position="228"/>
        <end position="249"/>
    </location>
</feature>
<keyword evidence="6" id="KW-0046">Antibiotic resistance</keyword>
<evidence type="ECO:0000313" key="7">
    <source>
        <dbReference type="EMBL" id="BCN29907.1"/>
    </source>
</evidence>
<dbReference type="InterPro" id="IPR022791">
    <property type="entry name" value="L-PG_synthase/AglD"/>
</dbReference>
<feature type="transmembrane region" description="Helical" evidence="6">
    <location>
        <begin position="311"/>
        <end position="332"/>
    </location>
</feature>
<feature type="transmembrane region" description="Helical" evidence="6">
    <location>
        <begin position="261"/>
        <end position="280"/>
    </location>
</feature>
<comment type="subcellular location">
    <subcellularLocation>
        <location evidence="1 6">Cell membrane</location>
        <topology evidence="1 6">Multi-pass membrane protein</topology>
    </subcellularLocation>
</comment>
<feature type="transmembrane region" description="Helical" evidence="6">
    <location>
        <begin position="7"/>
        <end position="30"/>
    </location>
</feature>
<feature type="transmembrane region" description="Helical" evidence="6">
    <location>
        <begin position="42"/>
        <end position="67"/>
    </location>
</feature>